<dbReference type="EMBL" id="PNXQ01000016">
    <property type="protein sequence ID" value="TKH41433.1"/>
    <property type="molecule type" value="Genomic_DNA"/>
</dbReference>
<gene>
    <name evidence="6" type="ORF">C1I60_18810</name>
</gene>
<evidence type="ECO:0000256" key="3">
    <source>
        <dbReference type="ARBA" id="ARBA00023163"/>
    </source>
</evidence>
<name>A0A4U2PQ78_9BACL</name>
<dbReference type="InterPro" id="IPR015292">
    <property type="entry name" value="Tscrpt_reg_YbiH_C"/>
</dbReference>
<organism evidence="6 7">
    <name type="scientific">Paenibacillus terrae</name>
    <dbReference type="NCBI Taxonomy" id="159743"/>
    <lineage>
        <taxon>Bacteria</taxon>
        <taxon>Bacillati</taxon>
        <taxon>Bacillota</taxon>
        <taxon>Bacilli</taxon>
        <taxon>Bacillales</taxon>
        <taxon>Paenibacillaceae</taxon>
        <taxon>Paenibacillus</taxon>
    </lineage>
</organism>
<dbReference type="InterPro" id="IPR001647">
    <property type="entry name" value="HTH_TetR"/>
</dbReference>
<dbReference type="Gene3D" id="1.10.10.60">
    <property type="entry name" value="Homeodomain-like"/>
    <property type="match status" value="1"/>
</dbReference>
<dbReference type="SUPFAM" id="SSF48498">
    <property type="entry name" value="Tetracyclin repressor-like, C-terminal domain"/>
    <property type="match status" value="1"/>
</dbReference>
<evidence type="ECO:0000256" key="2">
    <source>
        <dbReference type="ARBA" id="ARBA00023125"/>
    </source>
</evidence>
<comment type="caution">
    <text evidence="6">The sequence shown here is derived from an EMBL/GenBank/DDBJ whole genome shotgun (WGS) entry which is preliminary data.</text>
</comment>
<feature type="domain" description="HTH tetR-type" evidence="5">
    <location>
        <begin position="32"/>
        <end position="92"/>
    </location>
</feature>
<dbReference type="Proteomes" id="UP000308114">
    <property type="component" value="Unassembled WGS sequence"/>
</dbReference>
<sequence length="241" mass="27124">MINSFELIILNSMEEWTLNTNLSSDMNKGNEDSTQTRLLEAGLRIFGLNGYEGVRTRTLAHEAGVNQSAIPYYFGGKKGLYLAVARRLTEAVQDDFLKQALIETEEIEKRSKEEAAEALKKVMTQFSKTMIGNHEANARSVFIAREQLQPTEAYDILYEQFFQPLHQMIAVLVSKLMDLDAKDPKTILIAHAIIGQSVAFSVAKETYFRRQGIQDLDEAHVALIAKELGEMSIRTCSGYSH</sequence>
<dbReference type="InterPro" id="IPR009057">
    <property type="entry name" value="Homeodomain-like_sf"/>
</dbReference>
<dbReference type="PROSITE" id="PS50977">
    <property type="entry name" value="HTH_TETR_2"/>
    <property type="match status" value="1"/>
</dbReference>
<dbReference type="AlphaFoldDB" id="A0A4U2PQ78"/>
<keyword evidence="1" id="KW-0805">Transcription regulation</keyword>
<evidence type="ECO:0000256" key="4">
    <source>
        <dbReference type="PROSITE-ProRule" id="PRU00335"/>
    </source>
</evidence>
<evidence type="ECO:0000313" key="7">
    <source>
        <dbReference type="Proteomes" id="UP000308114"/>
    </source>
</evidence>
<dbReference type="Gene3D" id="1.10.357.10">
    <property type="entry name" value="Tetracycline Repressor, domain 2"/>
    <property type="match status" value="1"/>
</dbReference>
<keyword evidence="3" id="KW-0804">Transcription</keyword>
<dbReference type="SUPFAM" id="SSF46689">
    <property type="entry name" value="Homeodomain-like"/>
    <property type="match status" value="1"/>
</dbReference>
<dbReference type="Pfam" id="PF09209">
    <property type="entry name" value="CecR_C"/>
    <property type="match status" value="1"/>
</dbReference>
<dbReference type="GO" id="GO:0000976">
    <property type="term" value="F:transcription cis-regulatory region binding"/>
    <property type="evidence" value="ECO:0007669"/>
    <property type="project" value="TreeGrafter"/>
</dbReference>
<reference evidence="6 7" key="1">
    <citation type="submission" date="2018-01" db="EMBL/GenBank/DDBJ databases">
        <title>Bacillales members from the olive rhizosphere are effective biological control agents against Verticillium dahliae.</title>
        <authorList>
            <person name="Gomez-Lama C."/>
            <person name="Legarda G."/>
            <person name="Ruano-Rosa D."/>
            <person name="Pizarro-Tobias P."/>
            <person name="Valverde-Corredor A."/>
            <person name="Niqui J.L."/>
            <person name="Trivino J.C."/>
            <person name="Roca A."/>
            <person name="Mercado-Blanco J."/>
        </authorList>
    </citation>
    <scope>NUCLEOTIDE SEQUENCE [LARGE SCALE GENOMIC DNA]</scope>
    <source>
        <strain evidence="6 7">PIC167</strain>
    </source>
</reference>
<keyword evidence="2 4" id="KW-0238">DNA-binding</keyword>
<evidence type="ECO:0000256" key="1">
    <source>
        <dbReference type="ARBA" id="ARBA00023015"/>
    </source>
</evidence>
<evidence type="ECO:0000313" key="6">
    <source>
        <dbReference type="EMBL" id="TKH41433.1"/>
    </source>
</evidence>
<dbReference type="GO" id="GO:0003700">
    <property type="term" value="F:DNA-binding transcription factor activity"/>
    <property type="evidence" value="ECO:0007669"/>
    <property type="project" value="TreeGrafter"/>
</dbReference>
<feature type="DNA-binding region" description="H-T-H motif" evidence="4">
    <location>
        <begin position="55"/>
        <end position="74"/>
    </location>
</feature>
<dbReference type="PRINTS" id="PR00455">
    <property type="entry name" value="HTHTETR"/>
</dbReference>
<dbReference type="InterPro" id="IPR036271">
    <property type="entry name" value="Tet_transcr_reg_TetR-rel_C_sf"/>
</dbReference>
<dbReference type="InterPro" id="IPR050109">
    <property type="entry name" value="HTH-type_TetR-like_transc_reg"/>
</dbReference>
<proteinExistence type="predicted"/>
<dbReference type="PANTHER" id="PTHR30055:SF234">
    <property type="entry name" value="HTH-TYPE TRANSCRIPTIONAL REGULATOR BETI"/>
    <property type="match status" value="1"/>
</dbReference>
<accession>A0A4U2PQ78</accession>
<dbReference type="PANTHER" id="PTHR30055">
    <property type="entry name" value="HTH-TYPE TRANSCRIPTIONAL REGULATOR RUTR"/>
    <property type="match status" value="1"/>
</dbReference>
<evidence type="ECO:0000259" key="5">
    <source>
        <dbReference type="PROSITE" id="PS50977"/>
    </source>
</evidence>
<dbReference type="Pfam" id="PF00440">
    <property type="entry name" value="TetR_N"/>
    <property type="match status" value="1"/>
</dbReference>
<protein>
    <submittedName>
        <fullName evidence="6">DUF1956 domain-containing protein</fullName>
    </submittedName>
</protein>